<evidence type="ECO:0000259" key="8">
    <source>
        <dbReference type="Pfam" id="PF00249"/>
    </source>
</evidence>
<feature type="compositionally biased region" description="Polar residues" evidence="7">
    <location>
        <begin position="350"/>
        <end position="385"/>
    </location>
</feature>
<keyword evidence="3" id="KW-0221">Differentiation</keyword>
<keyword evidence="10" id="KW-1185">Reference proteome</keyword>
<dbReference type="SUPFAM" id="SSF46689">
    <property type="entry name" value="Homeodomain-like"/>
    <property type="match status" value="1"/>
</dbReference>
<dbReference type="GO" id="GO:0005634">
    <property type="term" value="C:nucleus"/>
    <property type="evidence" value="ECO:0007669"/>
    <property type="project" value="UniProtKB-SubCell"/>
</dbReference>
<feature type="region of interest" description="Disordered" evidence="7">
    <location>
        <begin position="304"/>
        <end position="331"/>
    </location>
</feature>
<keyword evidence="5" id="KW-0804">Transcription</keyword>
<dbReference type="FunFam" id="1.10.10.60:FF:000002">
    <property type="entry name" value="Myb family transcription factor"/>
    <property type="match status" value="1"/>
</dbReference>
<reference evidence="10" key="1">
    <citation type="journal article" date="2023" name="Proc. Natl. Acad. Sci. U.S.A.">
        <title>Genomic and structural basis for evolution of tropane alkaloid biosynthesis.</title>
        <authorList>
            <person name="Wanga Y.-J."/>
            <person name="Taina T."/>
            <person name="Yua J.-Y."/>
            <person name="Lia J."/>
            <person name="Xua B."/>
            <person name="Chenc J."/>
            <person name="D'Auriad J.C."/>
            <person name="Huanga J.-P."/>
            <person name="Huanga S.-X."/>
        </authorList>
    </citation>
    <scope>NUCLEOTIDE SEQUENCE [LARGE SCALE GENOMIC DNA]</scope>
    <source>
        <strain evidence="10">cv. KIB-2019</strain>
    </source>
</reference>
<evidence type="ECO:0000256" key="3">
    <source>
        <dbReference type="ARBA" id="ARBA00022782"/>
    </source>
</evidence>
<dbReference type="PANTHER" id="PTHR31496:SF3">
    <property type="entry name" value="TRANSCRIPTION REPRESSOR KAN1"/>
    <property type="match status" value="1"/>
</dbReference>
<organism evidence="9 10">
    <name type="scientific">Anisodus acutangulus</name>
    <dbReference type="NCBI Taxonomy" id="402998"/>
    <lineage>
        <taxon>Eukaryota</taxon>
        <taxon>Viridiplantae</taxon>
        <taxon>Streptophyta</taxon>
        <taxon>Embryophyta</taxon>
        <taxon>Tracheophyta</taxon>
        <taxon>Spermatophyta</taxon>
        <taxon>Magnoliopsida</taxon>
        <taxon>eudicotyledons</taxon>
        <taxon>Gunneridae</taxon>
        <taxon>Pentapetalae</taxon>
        <taxon>asterids</taxon>
        <taxon>lamiids</taxon>
        <taxon>Solanales</taxon>
        <taxon>Solanaceae</taxon>
        <taxon>Solanoideae</taxon>
        <taxon>Hyoscyameae</taxon>
        <taxon>Anisodus</taxon>
    </lineage>
</organism>
<comment type="subcellular location">
    <subcellularLocation>
        <location evidence="1">Nucleus</location>
    </subcellularLocation>
</comment>
<evidence type="ECO:0000313" key="10">
    <source>
        <dbReference type="Proteomes" id="UP001152561"/>
    </source>
</evidence>
<dbReference type="InterPro" id="IPR001005">
    <property type="entry name" value="SANT/Myb"/>
</dbReference>
<accession>A0A9Q1L367</accession>
<feature type="region of interest" description="Disordered" evidence="7">
    <location>
        <begin position="346"/>
        <end position="429"/>
    </location>
</feature>
<keyword evidence="4" id="KW-0805">Transcription regulation</keyword>
<dbReference type="InterPro" id="IPR006447">
    <property type="entry name" value="Myb_dom_plants"/>
</dbReference>
<comment type="caution">
    <text evidence="9">The sequence shown here is derived from an EMBL/GenBank/DDBJ whole genome shotgun (WGS) entry which is preliminary data.</text>
</comment>
<evidence type="ECO:0000256" key="4">
    <source>
        <dbReference type="ARBA" id="ARBA00023015"/>
    </source>
</evidence>
<sequence length="445" mass="49906">MPLEGVFIETPSSNSTKPIPDLSLNISTPNSSSSFDLSGRCITKVSENHWRSEFSKTENCLTELSLAHPTITITTTTTTDAIINDETITRRVFLDHLPRNPYYNNNNHHSPNYSHMVQPMNQINHGVSSLDVSDGLRPIKGIPVYNHNSSFPFLATNLDKEKDPKMCFYPSSSSSSSLPYFNSRFNGISSPSYQMPHHHHLQDHHHHHTQYGHVGGLGHSHHENIANTHSLMRSRFLPKLPAKRSMRAPRMRWTRTLHARFVHAVELLGGHERATPKSVLELMDVKDLTLAHVKSHLQMYRTVKTTDKPAVSSGQSDGSGEDDLTTIGSTGGGDRARLCRFMDQRGVSDGSLQPESDYPSTATPTLWSNSSSSREGWLQANSNDANGLMRSPCFPSQQRSGHQFEECDSSRPKSHNIHSNLDIHQKNPSLEFTLGRPDWIEKDHE</sequence>
<dbReference type="Pfam" id="PF00249">
    <property type="entry name" value="Myb_DNA-binding"/>
    <property type="match status" value="1"/>
</dbReference>
<dbReference type="Gene3D" id="1.10.10.60">
    <property type="entry name" value="Homeodomain-like"/>
    <property type="match status" value="1"/>
</dbReference>
<dbReference type="InterPro" id="IPR009057">
    <property type="entry name" value="Homeodomain-like_sf"/>
</dbReference>
<evidence type="ECO:0000256" key="5">
    <source>
        <dbReference type="ARBA" id="ARBA00023163"/>
    </source>
</evidence>
<dbReference type="NCBIfam" id="TIGR01557">
    <property type="entry name" value="myb_SHAQKYF"/>
    <property type="match status" value="1"/>
</dbReference>
<keyword evidence="6" id="KW-0539">Nucleus</keyword>
<proteinExistence type="predicted"/>
<evidence type="ECO:0000256" key="6">
    <source>
        <dbReference type="ARBA" id="ARBA00023242"/>
    </source>
</evidence>
<dbReference type="GO" id="GO:0010158">
    <property type="term" value="P:abaxial cell fate specification"/>
    <property type="evidence" value="ECO:0007669"/>
    <property type="project" value="InterPro"/>
</dbReference>
<evidence type="ECO:0000313" key="9">
    <source>
        <dbReference type="EMBL" id="KAJ8526271.1"/>
    </source>
</evidence>
<dbReference type="GO" id="GO:0000976">
    <property type="term" value="F:transcription cis-regulatory region binding"/>
    <property type="evidence" value="ECO:0007669"/>
    <property type="project" value="InterPro"/>
</dbReference>
<keyword evidence="2" id="KW-0217">Developmental protein</keyword>
<dbReference type="PANTHER" id="PTHR31496">
    <property type="entry name" value="TRANSCRIPTION FACTOR KAN2-RELATED"/>
    <property type="match status" value="1"/>
</dbReference>
<gene>
    <name evidence="9" type="ORF">K7X08_028748</name>
</gene>
<name>A0A9Q1L367_9SOLA</name>
<dbReference type="AlphaFoldDB" id="A0A9Q1L367"/>
<dbReference type="EMBL" id="JAJAGQ010000024">
    <property type="protein sequence ID" value="KAJ8526271.1"/>
    <property type="molecule type" value="Genomic_DNA"/>
</dbReference>
<dbReference type="InterPro" id="IPR044847">
    <property type="entry name" value="KAN_fam"/>
</dbReference>
<feature type="compositionally biased region" description="Basic and acidic residues" evidence="7">
    <location>
        <begin position="402"/>
        <end position="411"/>
    </location>
</feature>
<dbReference type="GO" id="GO:0006355">
    <property type="term" value="P:regulation of DNA-templated transcription"/>
    <property type="evidence" value="ECO:0007669"/>
    <property type="project" value="InterPro"/>
</dbReference>
<evidence type="ECO:0000256" key="1">
    <source>
        <dbReference type="ARBA" id="ARBA00004123"/>
    </source>
</evidence>
<dbReference type="Proteomes" id="UP001152561">
    <property type="component" value="Unassembled WGS sequence"/>
</dbReference>
<feature type="domain" description="Myb-like" evidence="8">
    <location>
        <begin position="250"/>
        <end position="301"/>
    </location>
</feature>
<protein>
    <recommendedName>
        <fullName evidence="8">Myb-like domain-containing protein</fullName>
    </recommendedName>
</protein>
<dbReference type="OrthoDB" id="551907at2759"/>
<dbReference type="GO" id="GO:0010597">
    <property type="term" value="P:green leaf volatile biosynthetic process"/>
    <property type="evidence" value="ECO:0007669"/>
    <property type="project" value="UniProtKB-ARBA"/>
</dbReference>
<evidence type="ECO:0000256" key="2">
    <source>
        <dbReference type="ARBA" id="ARBA00022473"/>
    </source>
</evidence>
<evidence type="ECO:0000256" key="7">
    <source>
        <dbReference type="SAM" id="MobiDB-lite"/>
    </source>
</evidence>
<feature type="region of interest" description="Disordered" evidence="7">
    <location>
        <begin position="1"/>
        <end position="20"/>
    </location>
</feature>